<dbReference type="PANTHER" id="PTHR43790">
    <property type="entry name" value="CARBOHYDRATE TRANSPORT ATP-BINDING PROTEIN MG119-RELATED"/>
    <property type="match status" value="1"/>
</dbReference>
<accession>A0A6J4USW7</accession>
<evidence type="ECO:0000259" key="6">
    <source>
        <dbReference type="PROSITE" id="PS50893"/>
    </source>
</evidence>
<proteinExistence type="predicted"/>
<dbReference type="GO" id="GO:0005524">
    <property type="term" value="F:ATP binding"/>
    <property type="evidence" value="ECO:0007669"/>
    <property type="project" value="UniProtKB-KW"/>
</dbReference>
<dbReference type="InterPro" id="IPR027417">
    <property type="entry name" value="P-loop_NTPase"/>
</dbReference>
<dbReference type="InterPro" id="IPR017871">
    <property type="entry name" value="ABC_transporter-like_CS"/>
</dbReference>
<feature type="region of interest" description="Disordered" evidence="5">
    <location>
        <begin position="1"/>
        <end position="24"/>
    </location>
</feature>
<keyword evidence="2" id="KW-0677">Repeat</keyword>
<dbReference type="PANTHER" id="PTHR43790:SF9">
    <property type="entry name" value="GALACTOFURANOSE TRANSPORTER ATP-BINDING PROTEIN YTFR"/>
    <property type="match status" value="1"/>
</dbReference>
<dbReference type="InterPro" id="IPR003593">
    <property type="entry name" value="AAA+_ATPase"/>
</dbReference>
<dbReference type="CDD" id="cd03216">
    <property type="entry name" value="ABC_Carb_Monos_I"/>
    <property type="match status" value="1"/>
</dbReference>
<reference evidence="7" key="1">
    <citation type="submission" date="2020-02" db="EMBL/GenBank/DDBJ databases">
        <authorList>
            <person name="Meier V. D."/>
        </authorList>
    </citation>
    <scope>NUCLEOTIDE SEQUENCE</scope>
    <source>
        <strain evidence="7">AVDCRST_MAG87</strain>
    </source>
</reference>
<evidence type="ECO:0000313" key="7">
    <source>
        <dbReference type="EMBL" id="CAA9557149.1"/>
    </source>
</evidence>
<keyword evidence="3" id="KW-0547">Nucleotide-binding</keyword>
<dbReference type="InterPro" id="IPR003439">
    <property type="entry name" value="ABC_transporter-like_ATP-bd"/>
</dbReference>
<dbReference type="Pfam" id="PF00005">
    <property type="entry name" value="ABC_tran"/>
    <property type="match status" value="2"/>
</dbReference>
<dbReference type="SUPFAM" id="SSF52540">
    <property type="entry name" value="P-loop containing nucleoside triphosphate hydrolases"/>
    <property type="match status" value="2"/>
</dbReference>
<keyword evidence="1" id="KW-0813">Transport</keyword>
<organism evidence="7">
    <name type="scientific">uncultured Thermomicrobiales bacterium</name>
    <dbReference type="NCBI Taxonomy" id="1645740"/>
    <lineage>
        <taxon>Bacteria</taxon>
        <taxon>Pseudomonadati</taxon>
        <taxon>Thermomicrobiota</taxon>
        <taxon>Thermomicrobia</taxon>
        <taxon>Thermomicrobiales</taxon>
        <taxon>environmental samples</taxon>
    </lineage>
</organism>
<dbReference type="Gene3D" id="3.40.50.300">
    <property type="entry name" value="P-loop containing nucleotide triphosphate hydrolases"/>
    <property type="match status" value="2"/>
</dbReference>
<evidence type="ECO:0000256" key="4">
    <source>
        <dbReference type="ARBA" id="ARBA00022840"/>
    </source>
</evidence>
<gene>
    <name evidence="7" type="ORF">AVDCRST_MAG87-1290</name>
</gene>
<dbReference type="AlphaFoldDB" id="A0A6J4USW7"/>
<sequence length="445" mass="47274">MNQSPGPGQAPPERGGADVPPSSPIAAVSMEGVTKRFGPVVANDDVTFVAKRGEVHALVGENGAGKSTLMSILAGMYRPDAGILRIDGEAVTLRSPADAIGRGVGMVYQHFMLVDSLTVAENVVLGARRSGPKTGFRSGLWLRTRQVEHRLVELSARYGFGIDPRARIWQLSVGERQRVEIIRLLYLGARILVLDEPTAVLTPQESRSLLRTLRGMAAEGFCVIFISHKLDEVESVANQITVLRGGAVVATVLAGATDRRELARMMVGRELAGTLLRDDEVAAQTVGEPVLAIAGLTARNDKRLPALHGVTLDVRAGETLGVAGVAGNGQRELAEVITGLRVATGGSVRLEGRDIANLSPRQIARAGVAHIPEDRLGTGLAGGLDVASNAILRAYRDRPIARGVFLGTGPVGRFTDGLIDAYDVKTPSRRTRLRDLSGGNQQKLL</sequence>
<evidence type="ECO:0000256" key="3">
    <source>
        <dbReference type="ARBA" id="ARBA00022741"/>
    </source>
</evidence>
<dbReference type="InterPro" id="IPR050107">
    <property type="entry name" value="ABC_carbohydrate_import_ATPase"/>
</dbReference>
<dbReference type="PROSITE" id="PS00211">
    <property type="entry name" value="ABC_TRANSPORTER_1"/>
    <property type="match status" value="1"/>
</dbReference>
<evidence type="ECO:0000256" key="5">
    <source>
        <dbReference type="SAM" id="MobiDB-lite"/>
    </source>
</evidence>
<name>A0A6J4USW7_9BACT</name>
<evidence type="ECO:0000256" key="1">
    <source>
        <dbReference type="ARBA" id="ARBA00022448"/>
    </source>
</evidence>
<dbReference type="GO" id="GO:0016887">
    <property type="term" value="F:ATP hydrolysis activity"/>
    <property type="evidence" value="ECO:0007669"/>
    <property type="project" value="InterPro"/>
</dbReference>
<dbReference type="EMBL" id="CADCWJ010000289">
    <property type="protein sequence ID" value="CAA9557149.1"/>
    <property type="molecule type" value="Genomic_DNA"/>
</dbReference>
<dbReference type="SMART" id="SM00382">
    <property type="entry name" value="AAA"/>
    <property type="match status" value="1"/>
</dbReference>
<keyword evidence="4 7" id="KW-0067">ATP-binding</keyword>
<evidence type="ECO:0000256" key="2">
    <source>
        <dbReference type="ARBA" id="ARBA00022737"/>
    </source>
</evidence>
<dbReference type="PROSITE" id="PS50893">
    <property type="entry name" value="ABC_TRANSPORTER_2"/>
    <property type="match status" value="1"/>
</dbReference>
<protein>
    <submittedName>
        <fullName evidence="7">Nucleoside ABC transporter, ATP-binding protein</fullName>
    </submittedName>
</protein>
<feature type="domain" description="ABC transporter" evidence="6">
    <location>
        <begin position="28"/>
        <end position="270"/>
    </location>
</feature>
<feature type="non-terminal residue" evidence="7">
    <location>
        <position position="445"/>
    </location>
</feature>